<dbReference type="GO" id="GO:0005875">
    <property type="term" value="C:microtubule associated complex"/>
    <property type="evidence" value="ECO:0007669"/>
    <property type="project" value="TreeGrafter"/>
</dbReference>
<dbReference type="InterPro" id="IPR027640">
    <property type="entry name" value="Kinesin-like_fam"/>
</dbReference>
<dbReference type="GO" id="GO:0005874">
    <property type="term" value="C:microtubule"/>
    <property type="evidence" value="ECO:0007669"/>
    <property type="project" value="UniProtKB-KW"/>
</dbReference>
<dbReference type="GO" id="GO:0003777">
    <property type="term" value="F:microtubule motor activity"/>
    <property type="evidence" value="ECO:0007669"/>
    <property type="project" value="InterPro"/>
</dbReference>
<comment type="similarity">
    <text evidence="6 7">Belongs to the TRAFAC class myosin-kinesin ATPase superfamily. Kinesin family.</text>
</comment>
<dbReference type="Gene3D" id="3.40.850.10">
    <property type="entry name" value="Kinesin motor domain"/>
    <property type="match status" value="1"/>
</dbReference>
<dbReference type="InterPro" id="IPR036961">
    <property type="entry name" value="Kinesin_motor_dom_sf"/>
</dbReference>
<accession>A0A2P4XQZ6</accession>
<dbReference type="Pfam" id="PF00225">
    <property type="entry name" value="Kinesin"/>
    <property type="match status" value="1"/>
</dbReference>
<proteinExistence type="inferred from homology"/>
<keyword evidence="5 8" id="KW-0175">Coiled coil</keyword>
<feature type="compositionally biased region" description="Basic and acidic residues" evidence="9">
    <location>
        <begin position="421"/>
        <end position="432"/>
    </location>
</feature>
<keyword evidence="12" id="KW-1185">Reference proteome</keyword>
<dbReference type="Proteomes" id="UP000237271">
    <property type="component" value="Unassembled WGS sequence"/>
</dbReference>
<dbReference type="SMART" id="SM00129">
    <property type="entry name" value="KISc"/>
    <property type="match status" value="1"/>
</dbReference>
<dbReference type="PROSITE" id="PS00411">
    <property type="entry name" value="KINESIN_MOTOR_1"/>
    <property type="match status" value="1"/>
</dbReference>
<comment type="caution">
    <text evidence="11">The sequence shown here is derived from an EMBL/GenBank/DDBJ whole genome shotgun (WGS) entry which is preliminary data.</text>
</comment>
<dbReference type="OrthoDB" id="3176171at2759"/>
<keyword evidence="4 6" id="KW-0067">ATP-binding</keyword>
<dbReference type="GO" id="GO:0005737">
    <property type="term" value="C:cytoplasm"/>
    <property type="evidence" value="ECO:0007669"/>
    <property type="project" value="UniProtKB-SubCell"/>
</dbReference>
<protein>
    <recommendedName>
        <fullName evidence="7">Kinesin-like protein</fullName>
    </recommendedName>
</protein>
<dbReference type="GO" id="GO:0051231">
    <property type="term" value="P:spindle elongation"/>
    <property type="evidence" value="ECO:0007669"/>
    <property type="project" value="TreeGrafter"/>
</dbReference>
<evidence type="ECO:0000256" key="7">
    <source>
        <dbReference type="RuleBase" id="RU000394"/>
    </source>
</evidence>
<comment type="subcellular location">
    <subcellularLocation>
        <location evidence="1">Cytoplasm</location>
    </subcellularLocation>
</comment>
<dbReference type="AlphaFoldDB" id="A0A2P4XQZ6"/>
<organism evidence="11 12">
    <name type="scientific">Phytophthora palmivora</name>
    <dbReference type="NCBI Taxonomy" id="4796"/>
    <lineage>
        <taxon>Eukaryota</taxon>
        <taxon>Sar</taxon>
        <taxon>Stramenopiles</taxon>
        <taxon>Oomycota</taxon>
        <taxon>Peronosporomycetes</taxon>
        <taxon>Peronosporales</taxon>
        <taxon>Peronosporaceae</taxon>
        <taxon>Phytophthora</taxon>
    </lineage>
</organism>
<feature type="coiled-coil region" evidence="8">
    <location>
        <begin position="512"/>
        <end position="552"/>
    </location>
</feature>
<feature type="binding site" evidence="6">
    <location>
        <begin position="17"/>
        <end position="24"/>
    </location>
    <ligand>
        <name>ATP</name>
        <dbReference type="ChEBI" id="CHEBI:30616"/>
    </ligand>
</feature>
<evidence type="ECO:0000313" key="12">
    <source>
        <dbReference type="Proteomes" id="UP000237271"/>
    </source>
</evidence>
<dbReference type="GO" id="GO:0008017">
    <property type="term" value="F:microtubule binding"/>
    <property type="evidence" value="ECO:0007669"/>
    <property type="project" value="InterPro"/>
</dbReference>
<keyword evidence="2" id="KW-0963">Cytoplasm</keyword>
<reference evidence="11 12" key="1">
    <citation type="journal article" date="2017" name="Genome Biol. Evol.">
        <title>Phytophthora megakarya and P. palmivora, closely related causal agents of cacao black pod rot, underwent increases in genome sizes and gene numbers by different mechanisms.</title>
        <authorList>
            <person name="Ali S.S."/>
            <person name="Shao J."/>
            <person name="Lary D.J."/>
            <person name="Kronmiller B."/>
            <person name="Shen D."/>
            <person name="Strem M.D."/>
            <person name="Amoako-Attah I."/>
            <person name="Akrofi A.Y."/>
            <person name="Begoude B.A."/>
            <person name="Ten Hoopen G.M."/>
            <person name="Coulibaly K."/>
            <person name="Kebe B.I."/>
            <person name="Melnick R.L."/>
            <person name="Guiltinan M.J."/>
            <person name="Tyler B.M."/>
            <person name="Meinhardt L.W."/>
            <person name="Bailey B.A."/>
        </authorList>
    </citation>
    <scope>NUCLEOTIDE SEQUENCE [LARGE SCALE GENOMIC DNA]</scope>
    <source>
        <strain evidence="12">sbr112.9</strain>
    </source>
</reference>
<dbReference type="EMBL" id="NCKW01008489">
    <property type="protein sequence ID" value="POM67981.1"/>
    <property type="molecule type" value="Genomic_DNA"/>
</dbReference>
<feature type="compositionally biased region" description="Basic residues" evidence="9">
    <location>
        <begin position="642"/>
        <end position="652"/>
    </location>
</feature>
<sequence>MIDEFFDGYNATVFAYGQTGSGKTYTMGNEFAATVALTERGVIPRVIENVFERVKASVNPQHFVIKLSYLQVLNEEIHDLLAKPSLDRSHPVTTGLSIRGDGDRGIVVAGLSEHVVNSTDQTGALLRSGALARATASTSMNVHSSRSHAICTLIMERHEVSAVEGGKETRFSKFHLVDLAGSERVRRTNSEGARFKEGVNINRGLLALGNVINALCERSQTNSLASHIPYRDSKLTRLLQDSLGGNSKTLMIACISPADINYEETANTLRYATRTRNVENQAIINKERSAESEVMYLKQQLEILKLQLLQQAQDTKIDAVRIHANHSYTGMNSLKEENRKLKDELLIANSAKDKWKKIADELAGKNIRESKLDSSKSTPISALIKKGEVVDIDKDKDDRGNKSGQLSRLEQLRKYRAQKLAKEGSALKRKTDGMTTANKRSRVLMSPSAYTPDLGRRSSGSRTPPSPFKKVDIEEVDTPSMGSIRKLLQQIVDSQQAILCAKEAVRVNVSDRKTLALEISQLESSAENTEKLAKLQDDLRTKTANIRLFQQKLVSIEKNAPLPAGIFPAKVNTCHELIKSLIEMLMETKEECMGLANYRRELDATSEKFMAERQVYSKKILALNTKLDEVTRELRVLQEQNKKKKSSKKRKARESYETMDMLFSSSGEEEDNNEADPDYVDDEDRRQRSTKRTRDKYTSASNVLKNVDVMDEIDELLETSIATCCSCHGKCATKACACKSQSRVCSEECSCNSSKCQNRCSNCGDTPGTNISEELAGLVNNSSTPSIPIDTAVELTSVVTPAPSSVMTIDLMSP</sequence>
<dbReference type="PROSITE" id="PS50067">
    <property type="entry name" value="KINESIN_MOTOR_2"/>
    <property type="match status" value="1"/>
</dbReference>
<dbReference type="GO" id="GO:0007018">
    <property type="term" value="P:microtubule-based movement"/>
    <property type="evidence" value="ECO:0007669"/>
    <property type="project" value="InterPro"/>
</dbReference>
<dbReference type="PANTHER" id="PTHR47969">
    <property type="entry name" value="CHROMOSOME-ASSOCIATED KINESIN KIF4A-RELATED"/>
    <property type="match status" value="1"/>
</dbReference>
<feature type="region of interest" description="Disordered" evidence="9">
    <location>
        <begin position="639"/>
        <end position="658"/>
    </location>
</feature>
<dbReference type="PANTHER" id="PTHR47969:SF15">
    <property type="entry name" value="CHROMOSOME-ASSOCIATED KINESIN KIF4A-RELATED"/>
    <property type="match status" value="1"/>
</dbReference>
<feature type="compositionally biased region" description="Acidic residues" evidence="9">
    <location>
        <begin position="667"/>
        <end position="682"/>
    </location>
</feature>
<evidence type="ECO:0000256" key="3">
    <source>
        <dbReference type="ARBA" id="ARBA00022741"/>
    </source>
</evidence>
<dbReference type="InterPro" id="IPR001752">
    <property type="entry name" value="Kinesin_motor_dom"/>
</dbReference>
<evidence type="ECO:0000256" key="9">
    <source>
        <dbReference type="SAM" id="MobiDB-lite"/>
    </source>
</evidence>
<keyword evidence="3 6" id="KW-0547">Nucleotide-binding</keyword>
<evidence type="ECO:0000256" key="1">
    <source>
        <dbReference type="ARBA" id="ARBA00004496"/>
    </source>
</evidence>
<feature type="region of interest" description="Disordered" evidence="9">
    <location>
        <begin position="421"/>
        <end position="470"/>
    </location>
</feature>
<keyword evidence="6 7" id="KW-0505">Motor protein</keyword>
<dbReference type="InterPro" id="IPR019821">
    <property type="entry name" value="Kinesin_motor_CS"/>
</dbReference>
<evidence type="ECO:0000256" key="5">
    <source>
        <dbReference type="ARBA" id="ARBA00023054"/>
    </source>
</evidence>
<name>A0A2P4XQZ6_9STRA</name>
<dbReference type="SUPFAM" id="SSF52540">
    <property type="entry name" value="P-loop containing nucleoside triphosphate hydrolases"/>
    <property type="match status" value="1"/>
</dbReference>
<keyword evidence="7" id="KW-0493">Microtubule</keyword>
<evidence type="ECO:0000256" key="6">
    <source>
        <dbReference type="PROSITE-ProRule" id="PRU00283"/>
    </source>
</evidence>
<dbReference type="GO" id="GO:0007052">
    <property type="term" value="P:mitotic spindle organization"/>
    <property type="evidence" value="ECO:0007669"/>
    <property type="project" value="TreeGrafter"/>
</dbReference>
<dbReference type="InterPro" id="IPR027417">
    <property type="entry name" value="P-loop_NTPase"/>
</dbReference>
<feature type="region of interest" description="Disordered" evidence="9">
    <location>
        <begin position="663"/>
        <end position="697"/>
    </location>
</feature>
<dbReference type="GO" id="GO:0005524">
    <property type="term" value="F:ATP binding"/>
    <property type="evidence" value="ECO:0007669"/>
    <property type="project" value="UniProtKB-UniRule"/>
</dbReference>
<evidence type="ECO:0000256" key="8">
    <source>
        <dbReference type="SAM" id="Coils"/>
    </source>
</evidence>
<evidence type="ECO:0000313" key="11">
    <source>
        <dbReference type="EMBL" id="POM67981.1"/>
    </source>
</evidence>
<evidence type="ECO:0000259" key="10">
    <source>
        <dbReference type="PROSITE" id="PS50067"/>
    </source>
</evidence>
<evidence type="ECO:0000256" key="4">
    <source>
        <dbReference type="ARBA" id="ARBA00022840"/>
    </source>
</evidence>
<gene>
    <name evidence="11" type="ORF">PHPALM_15915</name>
</gene>
<evidence type="ECO:0000256" key="2">
    <source>
        <dbReference type="ARBA" id="ARBA00022490"/>
    </source>
</evidence>
<feature type="domain" description="Kinesin motor" evidence="10">
    <location>
        <begin position="1"/>
        <end position="278"/>
    </location>
</feature>
<dbReference type="PRINTS" id="PR00380">
    <property type="entry name" value="KINESINHEAVY"/>
</dbReference>